<dbReference type="InterPro" id="IPR014036">
    <property type="entry name" value="DeoR-like_C"/>
</dbReference>
<dbReference type="InterPro" id="IPR050313">
    <property type="entry name" value="Carb_Metab_HTH_regulators"/>
</dbReference>
<dbReference type="InterPro" id="IPR036388">
    <property type="entry name" value="WH-like_DNA-bd_sf"/>
</dbReference>
<evidence type="ECO:0000256" key="2">
    <source>
        <dbReference type="ARBA" id="ARBA00023125"/>
    </source>
</evidence>
<evidence type="ECO:0000313" key="6">
    <source>
        <dbReference type="Proteomes" id="UP000007838"/>
    </source>
</evidence>
<accession>G8LQF0</accession>
<dbReference type="PRINTS" id="PR00037">
    <property type="entry name" value="HTHLACR"/>
</dbReference>
<dbReference type="Pfam" id="PF00455">
    <property type="entry name" value="DeoRC"/>
    <property type="match status" value="1"/>
</dbReference>
<dbReference type="InterPro" id="IPR036390">
    <property type="entry name" value="WH_DNA-bd_sf"/>
</dbReference>
<feature type="domain" description="HTH deoR-type" evidence="4">
    <location>
        <begin position="10"/>
        <end position="65"/>
    </location>
</feature>
<keyword evidence="1" id="KW-0805">Transcription regulation</keyword>
<dbReference type="InterPro" id="IPR037171">
    <property type="entry name" value="NagB/RpiA_transferase-like"/>
</dbReference>
<evidence type="ECO:0000256" key="1">
    <source>
        <dbReference type="ARBA" id="ARBA00023015"/>
    </source>
</evidence>
<dbReference type="Gene3D" id="1.10.10.10">
    <property type="entry name" value="Winged helix-like DNA-binding domain superfamily/Winged helix DNA-binding domain"/>
    <property type="match status" value="1"/>
</dbReference>
<dbReference type="Pfam" id="PF08220">
    <property type="entry name" value="HTH_DeoR"/>
    <property type="match status" value="1"/>
</dbReference>
<dbReference type="PANTHER" id="PTHR30363:SF44">
    <property type="entry name" value="AGA OPERON TRANSCRIPTIONAL REPRESSOR-RELATED"/>
    <property type="match status" value="1"/>
</dbReference>
<gene>
    <name evidence="5" type="primary">agaR</name>
    <name evidence="5" type="ORF">EcWSU1_A072</name>
</gene>
<keyword evidence="5" id="KW-0614">Plasmid</keyword>
<dbReference type="PROSITE" id="PS51000">
    <property type="entry name" value="HTH_DEOR_2"/>
    <property type="match status" value="1"/>
</dbReference>
<dbReference type="PANTHER" id="PTHR30363">
    <property type="entry name" value="HTH-TYPE TRANSCRIPTIONAL REGULATOR SRLR-RELATED"/>
    <property type="match status" value="1"/>
</dbReference>
<dbReference type="GO" id="GO:0003677">
    <property type="term" value="F:DNA binding"/>
    <property type="evidence" value="ECO:0007669"/>
    <property type="project" value="UniProtKB-KW"/>
</dbReference>
<proteinExistence type="predicted"/>
<dbReference type="EMBL" id="CP002887">
    <property type="protein sequence ID" value="AEW76046.1"/>
    <property type="molecule type" value="Genomic_DNA"/>
</dbReference>
<dbReference type="SUPFAM" id="SSF100950">
    <property type="entry name" value="NagB/RpiA/CoA transferase-like"/>
    <property type="match status" value="1"/>
</dbReference>
<evidence type="ECO:0000256" key="3">
    <source>
        <dbReference type="ARBA" id="ARBA00023163"/>
    </source>
</evidence>
<dbReference type="SUPFAM" id="SSF46785">
    <property type="entry name" value="Winged helix' DNA-binding domain"/>
    <property type="match status" value="1"/>
</dbReference>
<dbReference type="SMART" id="SM00420">
    <property type="entry name" value="HTH_DEOR"/>
    <property type="match status" value="1"/>
</dbReference>
<protein>
    <submittedName>
        <fullName evidence="5">Aga operon transcriptional repressor</fullName>
    </submittedName>
</protein>
<keyword evidence="2" id="KW-0238">DNA-binding</keyword>
<dbReference type="HOGENOM" id="CLU_060699_1_4_6"/>
<sequence length="257" mass="28411">MLIGGRMYLVEERRKLILEEIISAGTVYVSDLAKKYEVTYETIRKDLTHLEKKGLLVKSHGGATLKQGAVEHPFQVREKENSTFKQAIARKALDFIPPNSSMIIGTGSSNYELANLLCMKSGFKIFTDSLPVACVLIESDNQVFLFGGELRKKSSSVFGGWAVSMINDINVDLCFIGTDGFNNMTGPSTPSSSDAFLDRTIIAHSEKKYILGDYTKFQRSSLFKICDWSEITALITNDIADKDGIAEVAKHTTVVTC</sequence>
<keyword evidence="3" id="KW-0804">Transcription</keyword>
<dbReference type="AlphaFoldDB" id="G8LQF0"/>
<name>G8LQF0_9ENTR</name>
<dbReference type="PROSITE" id="PS00894">
    <property type="entry name" value="HTH_DEOR_1"/>
    <property type="match status" value="1"/>
</dbReference>
<organism evidence="5 6">
    <name type="scientific">Enterobacter ludwigii</name>
    <dbReference type="NCBI Taxonomy" id="299767"/>
    <lineage>
        <taxon>Bacteria</taxon>
        <taxon>Pseudomonadati</taxon>
        <taxon>Pseudomonadota</taxon>
        <taxon>Gammaproteobacteria</taxon>
        <taxon>Enterobacterales</taxon>
        <taxon>Enterobacteriaceae</taxon>
        <taxon>Enterobacter</taxon>
        <taxon>Enterobacter cloacae complex</taxon>
    </lineage>
</organism>
<dbReference type="GO" id="GO:0003700">
    <property type="term" value="F:DNA-binding transcription factor activity"/>
    <property type="evidence" value="ECO:0007669"/>
    <property type="project" value="InterPro"/>
</dbReference>
<dbReference type="eggNOG" id="COG1349">
    <property type="taxonomic scope" value="Bacteria"/>
</dbReference>
<dbReference type="Proteomes" id="UP000007838">
    <property type="component" value="Plasmid pEcWSU1_A"/>
</dbReference>
<dbReference type="InterPro" id="IPR001034">
    <property type="entry name" value="DeoR_HTH"/>
</dbReference>
<reference evidence="5 6" key="1">
    <citation type="journal article" date="2011" name="Stand. Genomic Sci.">
        <title>Complete genome of the onion pathogen Enterobacter cloacae EcWSU1.</title>
        <authorList>
            <person name="Humann J.L."/>
            <person name="Wildung M."/>
            <person name="Cheng C.H."/>
            <person name="Lee T."/>
            <person name="Stewart J.E."/>
            <person name="Drew J.C."/>
            <person name="Triplett E.W."/>
            <person name="Main D."/>
            <person name="Schroeder B.K."/>
        </authorList>
    </citation>
    <scope>NUCLEOTIDE SEQUENCE [LARGE SCALE GENOMIC DNA]</scope>
    <source>
        <strain evidence="5 6">EcWSU1</strain>
        <plasmid evidence="5 6">pEcWSU1_A</plasmid>
    </source>
</reference>
<dbReference type="InterPro" id="IPR018356">
    <property type="entry name" value="Tscrpt_reg_HTH_DeoR_CS"/>
</dbReference>
<evidence type="ECO:0000259" key="4">
    <source>
        <dbReference type="PROSITE" id="PS51000"/>
    </source>
</evidence>
<dbReference type="Gene3D" id="3.40.50.1360">
    <property type="match status" value="1"/>
</dbReference>
<evidence type="ECO:0000313" key="5">
    <source>
        <dbReference type="EMBL" id="AEW76046.1"/>
    </source>
</evidence>
<geneLocation type="plasmid" evidence="5 6">
    <name>pEcWSU1_A</name>
</geneLocation>
<dbReference type="KEGG" id="eec:EcWSU1_A072"/>
<dbReference type="SMART" id="SM01134">
    <property type="entry name" value="DeoRC"/>
    <property type="match status" value="1"/>
</dbReference>